<dbReference type="SUPFAM" id="SSF55961">
    <property type="entry name" value="Bet v1-like"/>
    <property type="match status" value="1"/>
</dbReference>
<reference evidence="3 4" key="1">
    <citation type="submission" date="2021-04" db="EMBL/GenBank/DDBJ databases">
        <title>Ruania sp. nov., isolated from sandy soil of mangrove forest.</title>
        <authorList>
            <person name="Ge X."/>
            <person name="Huang R."/>
            <person name="Liu W."/>
        </authorList>
    </citation>
    <scope>NUCLEOTIDE SEQUENCE [LARGE SCALE GENOMIC DNA]</scope>
    <source>
        <strain evidence="3 4">N2-46</strain>
    </source>
</reference>
<protein>
    <submittedName>
        <fullName evidence="3">SRPBCC family protein</fullName>
    </submittedName>
</protein>
<dbReference type="Pfam" id="PF08327">
    <property type="entry name" value="AHSA1"/>
    <property type="match status" value="1"/>
</dbReference>
<name>A0ABS7SFD5_9MICO</name>
<evidence type="ECO:0000313" key="3">
    <source>
        <dbReference type="EMBL" id="MBZ2198474.1"/>
    </source>
</evidence>
<dbReference type="RefSeq" id="WP_223409328.1">
    <property type="nucleotide sequence ID" value="NZ_JAGSHT010000020.1"/>
</dbReference>
<evidence type="ECO:0000256" key="1">
    <source>
        <dbReference type="ARBA" id="ARBA00006817"/>
    </source>
</evidence>
<gene>
    <name evidence="3" type="ORF">KCQ71_20145</name>
</gene>
<evidence type="ECO:0000259" key="2">
    <source>
        <dbReference type="Pfam" id="PF08327"/>
    </source>
</evidence>
<evidence type="ECO:0000313" key="4">
    <source>
        <dbReference type="Proteomes" id="UP000826651"/>
    </source>
</evidence>
<dbReference type="CDD" id="cd08899">
    <property type="entry name" value="SRPBCC_CalC_Aha1-like_6"/>
    <property type="match status" value="1"/>
</dbReference>
<keyword evidence="4" id="KW-1185">Reference proteome</keyword>
<sequence>MRDVTATGFLREDNSGLELVFERTFEAPIAEIWSALTTSEGTAAWIGTWTGDAREGGAVSFTMTAEESAEPEDVAILECQAPSRLQVEFASEAGVWHLEADLREVDGVTTLEFSQLLDQGQDITSIGPGWDFYLDRLVASRTGAPMPVWSAYFPALSEHYAGLG</sequence>
<dbReference type="EMBL" id="JAGSHT010000020">
    <property type="protein sequence ID" value="MBZ2198474.1"/>
    <property type="molecule type" value="Genomic_DNA"/>
</dbReference>
<accession>A0ABS7SFD5</accession>
<dbReference type="InterPro" id="IPR013538">
    <property type="entry name" value="ASHA1/2-like_C"/>
</dbReference>
<dbReference type="Proteomes" id="UP000826651">
    <property type="component" value="Unassembled WGS sequence"/>
</dbReference>
<comment type="caution">
    <text evidence="3">The sequence shown here is derived from an EMBL/GenBank/DDBJ whole genome shotgun (WGS) entry which is preliminary data.</text>
</comment>
<comment type="similarity">
    <text evidence="1">Belongs to the AHA1 family.</text>
</comment>
<proteinExistence type="inferred from homology"/>
<feature type="domain" description="Activator of Hsp90 ATPase homologue 1/2-like C-terminal" evidence="2">
    <location>
        <begin position="27"/>
        <end position="139"/>
    </location>
</feature>
<dbReference type="InterPro" id="IPR023393">
    <property type="entry name" value="START-like_dom_sf"/>
</dbReference>
<dbReference type="Gene3D" id="3.30.530.20">
    <property type="match status" value="1"/>
</dbReference>
<organism evidence="3 4">
    <name type="scientific">Occultella gossypii</name>
    <dbReference type="NCBI Taxonomy" id="2800820"/>
    <lineage>
        <taxon>Bacteria</taxon>
        <taxon>Bacillati</taxon>
        <taxon>Actinomycetota</taxon>
        <taxon>Actinomycetes</taxon>
        <taxon>Micrococcales</taxon>
        <taxon>Ruaniaceae</taxon>
        <taxon>Occultella</taxon>
    </lineage>
</organism>